<gene>
    <name evidence="2" type="ORF">NA56DRAFT_658758</name>
</gene>
<reference evidence="2 3" key="1">
    <citation type="submission" date="2016-05" db="EMBL/GenBank/DDBJ databases">
        <title>A degradative enzymes factory behind the ericoid mycorrhizal symbiosis.</title>
        <authorList>
            <consortium name="DOE Joint Genome Institute"/>
            <person name="Martino E."/>
            <person name="Morin E."/>
            <person name="Grelet G."/>
            <person name="Kuo A."/>
            <person name="Kohler A."/>
            <person name="Daghino S."/>
            <person name="Barry K."/>
            <person name="Choi C."/>
            <person name="Cichocki N."/>
            <person name="Clum A."/>
            <person name="Copeland A."/>
            <person name="Hainaut M."/>
            <person name="Haridas S."/>
            <person name="Labutti K."/>
            <person name="Lindquist E."/>
            <person name="Lipzen A."/>
            <person name="Khouja H.-R."/>
            <person name="Murat C."/>
            <person name="Ohm R."/>
            <person name="Olson A."/>
            <person name="Spatafora J."/>
            <person name="Veneault-Fourrey C."/>
            <person name="Henrissat B."/>
            <person name="Grigoriev I."/>
            <person name="Martin F."/>
            <person name="Perotto S."/>
        </authorList>
    </citation>
    <scope>NUCLEOTIDE SEQUENCE [LARGE SCALE GENOMIC DNA]</scope>
    <source>
        <strain evidence="2 3">UAMH 7357</strain>
    </source>
</reference>
<proteinExistence type="predicted"/>
<keyword evidence="3" id="KW-1185">Reference proteome</keyword>
<dbReference type="OrthoDB" id="3557569at2759"/>
<feature type="domain" description="2EXR" evidence="1">
    <location>
        <begin position="56"/>
        <end position="155"/>
    </location>
</feature>
<evidence type="ECO:0000313" key="3">
    <source>
        <dbReference type="Proteomes" id="UP000235672"/>
    </source>
</evidence>
<accession>A0A2J6Q610</accession>
<evidence type="ECO:0000259" key="1">
    <source>
        <dbReference type="Pfam" id="PF20150"/>
    </source>
</evidence>
<dbReference type="EMBL" id="KZ613480">
    <property type="protein sequence ID" value="PMD21683.1"/>
    <property type="molecule type" value="Genomic_DNA"/>
</dbReference>
<evidence type="ECO:0000313" key="2">
    <source>
        <dbReference type="EMBL" id="PMD21683.1"/>
    </source>
</evidence>
<organism evidence="2 3">
    <name type="scientific">Hyaloscypha hepaticicola</name>
    <dbReference type="NCBI Taxonomy" id="2082293"/>
    <lineage>
        <taxon>Eukaryota</taxon>
        <taxon>Fungi</taxon>
        <taxon>Dikarya</taxon>
        <taxon>Ascomycota</taxon>
        <taxon>Pezizomycotina</taxon>
        <taxon>Leotiomycetes</taxon>
        <taxon>Helotiales</taxon>
        <taxon>Hyaloscyphaceae</taxon>
        <taxon>Hyaloscypha</taxon>
    </lineage>
</organism>
<dbReference type="PANTHER" id="PTHR35910">
    <property type="entry name" value="2EXR DOMAIN-CONTAINING PROTEIN"/>
    <property type="match status" value="1"/>
</dbReference>
<name>A0A2J6Q610_9HELO</name>
<dbReference type="Proteomes" id="UP000235672">
    <property type="component" value="Unassembled WGS sequence"/>
</dbReference>
<dbReference type="AlphaFoldDB" id="A0A2J6Q610"/>
<protein>
    <recommendedName>
        <fullName evidence="1">2EXR domain-containing protein</fullName>
    </recommendedName>
</protein>
<dbReference type="PANTHER" id="PTHR35910:SF6">
    <property type="entry name" value="2EXR DOMAIN-CONTAINING PROTEIN"/>
    <property type="match status" value="1"/>
</dbReference>
<dbReference type="InterPro" id="IPR045518">
    <property type="entry name" value="2EXR"/>
</dbReference>
<sequence>MITFAHANLFDDYRESRFIIKPSDPITQVTKIHEFNDGGPWSSTPSTSSAPPKLRFAFFPLLPPEIRAMVWRYAISFPRLVEVHPVLLKLLIEPRETMNSHGLKVAHYRSLTPVPALLSTCRESRFYALRMYKRTALATDFVPDSVYFEYEVDTMYLGASVMDRFTRSSEFVWDPHPAIFQGGERYITVGEMRNDNPLDLVAGKPSWGTLRSLRSLALDAKWVLRPLGDYRGMGVHVCRASVREVCRGMTSLWKTCMEWKGLREVMFVLHVQEGARMREDGETPLEILRDEVREHMERHVQFVNSYSYDGADHLRRHIGACGRNYSEMPYPAILWLDGKEKRCPDVRILYQLAGRTESGDGNLEWEWWEGFLNTPAPPCEREACRRLLSLS</sequence>
<dbReference type="Pfam" id="PF20150">
    <property type="entry name" value="2EXR"/>
    <property type="match status" value="1"/>
</dbReference>